<keyword evidence="2" id="KW-1185">Reference proteome</keyword>
<dbReference type="PATRIC" id="fig|1389415.4.peg.3341"/>
<evidence type="ECO:0000313" key="1">
    <source>
        <dbReference type="EMBL" id="ERT11931.1"/>
    </source>
</evidence>
<reference evidence="1 2" key="1">
    <citation type="submission" date="2013-10" db="EMBL/GenBank/DDBJ databases">
        <title>Whole Genome Shotgun Sequence of Photorhabdus temperata J3.</title>
        <authorList>
            <person name="Park G.-S."/>
            <person name="Hong S.-J."/>
            <person name="Shin J.-H."/>
        </authorList>
    </citation>
    <scope>NUCLEOTIDE SEQUENCE [LARGE SCALE GENOMIC DNA]</scope>
    <source>
        <strain evidence="1 2">J3</strain>
    </source>
</reference>
<gene>
    <name evidence="1" type="ORF">O185_16795</name>
</gene>
<protein>
    <recommendedName>
        <fullName evidence="3">Phage protein</fullName>
    </recommendedName>
</protein>
<dbReference type="AlphaFoldDB" id="U7QZI6"/>
<comment type="caution">
    <text evidence="1">The sequence shown here is derived from an EMBL/GenBank/DDBJ whole genome shotgun (WGS) entry which is preliminary data.</text>
</comment>
<name>U7QZI6_PHOTE</name>
<dbReference type="Proteomes" id="UP000017133">
    <property type="component" value="Unassembled WGS sequence"/>
</dbReference>
<organism evidence="1 2">
    <name type="scientific">Photorhabdus temperata J3</name>
    <dbReference type="NCBI Taxonomy" id="1389415"/>
    <lineage>
        <taxon>Bacteria</taxon>
        <taxon>Pseudomonadati</taxon>
        <taxon>Pseudomonadota</taxon>
        <taxon>Gammaproteobacteria</taxon>
        <taxon>Enterobacterales</taxon>
        <taxon>Morganellaceae</taxon>
        <taxon>Photorhabdus</taxon>
    </lineage>
</organism>
<proteinExistence type="predicted"/>
<sequence>MRDYSLEQNPIGIGSKFYPRMRKTADKLIKKYGMEFELLRKGKIKVINGIEHYEPDRSFKPIGIKTDYKANEIDGKLILAGDIRIVFTGETEIKLGDIVTVDNDKYRVVNNNPSKPAETLICYRAQLRK</sequence>
<evidence type="ECO:0008006" key="3">
    <source>
        <dbReference type="Google" id="ProtNLM"/>
    </source>
</evidence>
<accession>U7QZI6</accession>
<evidence type="ECO:0000313" key="2">
    <source>
        <dbReference type="Proteomes" id="UP000017133"/>
    </source>
</evidence>
<dbReference type="EMBL" id="AXDT01000163">
    <property type="protein sequence ID" value="ERT11931.1"/>
    <property type="molecule type" value="Genomic_DNA"/>
</dbReference>